<protein>
    <submittedName>
        <fullName evidence="1">Uncharacterized protein</fullName>
    </submittedName>
</protein>
<sequence length="227" mass="26819">MFTFFILSILFVFVAVSLYVYYKVYVKLEGSSLEALEPHFKPNDKPMFYKYLDKASVYFEFGSGGSTYQASIRDNIQHIYSVESDKFWYYKLKDILTKYNKKITYLFTEMNSKQRTWGAPGPNATQKQIKQYSSQIANINESKAKLIDLVLIDGRFRVACCLKCFDVIRDDCLIAFDDFFIRPKYHVVLDFYEVVETSKDKHMVILRKKKDVSMDKDLIRKYELIKD</sequence>
<accession>A0A7M3UPB7</accession>
<dbReference type="InterPro" id="IPR029063">
    <property type="entry name" value="SAM-dependent_MTases_sf"/>
</dbReference>
<name>A0A7M3UPB7_POV01</name>
<dbReference type="EMBL" id="MT663541">
    <property type="protein sequence ID" value="QOI90596.1"/>
    <property type="molecule type" value="Genomic_DNA"/>
</dbReference>
<dbReference type="Gene3D" id="3.40.50.150">
    <property type="entry name" value="Vaccinia Virus protein VP39"/>
    <property type="match status" value="1"/>
</dbReference>
<organismHost>
    <name type="scientific">Pyramimonas plurioculata</name>
    <dbReference type="NCBI Taxonomy" id="36893"/>
</organismHost>
<evidence type="ECO:0000313" key="1">
    <source>
        <dbReference type="EMBL" id="QOI90596.1"/>
    </source>
</evidence>
<organism evidence="1">
    <name type="scientific">Pyramimonas orientalis virus</name>
    <name type="common">PoV01</name>
    <dbReference type="NCBI Taxonomy" id="455367"/>
    <lineage>
        <taxon>Viruses</taxon>
        <taxon>Varidnaviria</taxon>
        <taxon>Bamfordvirae</taxon>
        <taxon>Nucleocytoviricota</taxon>
        <taxon>Megaviricetes</taxon>
        <taxon>Imitervirales</taxon>
        <taxon>Allomimiviridae</taxon>
        <taxon>Heliosvirus</taxon>
        <taxon>Heliosvirus raunefjordenense</taxon>
    </lineage>
</organism>
<gene>
    <name evidence="1" type="ORF">HWQ62_00465</name>
</gene>
<reference evidence="1" key="1">
    <citation type="submission" date="2020-06" db="EMBL/GenBank/DDBJ databases">
        <title>Lateral gene transfer of anion-conducting channel rhodopsins between green algae and giant viruses.</title>
        <authorList>
            <person name="Rozenberg A."/>
            <person name="Oppermann J."/>
            <person name="Wietek J."/>
            <person name="Fernandez Lahore R.G."/>
            <person name="Sandaa R.-A."/>
            <person name="Bratbak G."/>
            <person name="Hegemann P."/>
            <person name="Beja O."/>
        </authorList>
    </citation>
    <scope>NUCLEOTIDE SEQUENCE</scope>
    <source>
        <strain evidence="1">01B</strain>
    </source>
</reference>
<proteinExistence type="predicted"/>